<keyword evidence="14" id="KW-0443">Lipid metabolism</keyword>
<dbReference type="PANTHER" id="PTHR46382:SF1">
    <property type="entry name" value="PHOSPHATIDATE CYTIDYLYLTRANSFERASE"/>
    <property type="match status" value="1"/>
</dbReference>
<evidence type="ECO:0000313" key="21">
    <source>
        <dbReference type="EMBL" id="MBL0719651.1"/>
    </source>
</evidence>
<feature type="transmembrane region" description="Helical" evidence="19">
    <location>
        <begin position="93"/>
        <end position="112"/>
    </location>
</feature>
<dbReference type="Pfam" id="PF01148">
    <property type="entry name" value="CTP_transf_1"/>
    <property type="match status" value="1"/>
</dbReference>
<feature type="transmembrane region" description="Helical" evidence="19">
    <location>
        <begin position="225"/>
        <end position="246"/>
    </location>
</feature>
<dbReference type="AlphaFoldDB" id="A0A9X0XER6"/>
<evidence type="ECO:0000256" key="10">
    <source>
        <dbReference type="ARBA" id="ARBA00022679"/>
    </source>
</evidence>
<comment type="catalytic activity">
    <reaction evidence="1 18">
        <text>a 1,2-diacyl-sn-glycero-3-phosphate + CTP + H(+) = a CDP-1,2-diacyl-sn-glycerol + diphosphate</text>
        <dbReference type="Rhea" id="RHEA:16229"/>
        <dbReference type="ChEBI" id="CHEBI:15378"/>
        <dbReference type="ChEBI" id="CHEBI:33019"/>
        <dbReference type="ChEBI" id="CHEBI:37563"/>
        <dbReference type="ChEBI" id="CHEBI:58332"/>
        <dbReference type="ChEBI" id="CHEBI:58608"/>
        <dbReference type="EC" id="2.7.7.41"/>
    </reaction>
</comment>
<comment type="subcellular location">
    <subcellularLocation>
        <location evidence="2">Cell membrane</location>
        <topology evidence="2">Multi-pass membrane protein</topology>
    </subcellularLocation>
</comment>
<sequence length="288" mass="29610">MLRQRVITAVLLLAVLLPAMAAQALWPLALVGAAIVGAGGWEWARLNGSRQPRLAGLALVVLGLGLAVLGLGWQAAQFAGPAAGLPAAPPALWWGLAGLWVLGLVQVLGGGVARWPAWPQGLRLLLGAPMLWAAGLALLTARAQGLAFLVSLLALVWVADIAAYFGGRRFGRRKLAPAISPGKSWEGVWSGALGVALLAALWIAADRLLGPAGPSYYTVLLDRHGPLVLVLALALLTALSVSGDLFESLVKRSAGVKDSSGLLPGHGGVLDRIDALLPVLPVAMALVA</sequence>
<gene>
    <name evidence="21" type="ORF">JI742_07095</name>
</gene>
<dbReference type="EMBL" id="JAERRA010000001">
    <property type="protein sequence ID" value="MBL0719651.1"/>
    <property type="molecule type" value="Genomic_DNA"/>
</dbReference>
<evidence type="ECO:0000256" key="9">
    <source>
        <dbReference type="ARBA" id="ARBA00022516"/>
    </source>
</evidence>
<organism evidence="21 22">
    <name type="scientific">Aquariibacter lacus</name>
    <dbReference type="NCBI Taxonomy" id="2801332"/>
    <lineage>
        <taxon>Bacteria</taxon>
        <taxon>Pseudomonadati</taxon>
        <taxon>Pseudomonadota</taxon>
        <taxon>Betaproteobacteria</taxon>
        <taxon>Burkholderiales</taxon>
        <taxon>Sphaerotilaceae</taxon>
        <taxon>Aquariibacter</taxon>
    </lineage>
</organism>
<keyword evidence="16" id="KW-0594">Phospholipid biosynthesis</keyword>
<evidence type="ECO:0000256" key="12">
    <source>
        <dbReference type="ARBA" id="ARBA00022695"/>
    </source>
</evidence>
<evidence type="ECO:0000256" key="4">
    <source>
        <dbReference type="ARBA" id="ARBA00005189"/>
    </source>
</evidence>
<evidence type="ECO:0000256" key="5">
    <source>
        <dbReference type="ARBA" id="ARBA00010185"/>
    </source>
</evidence>
<reference evidence="21 22" key="1">
    <citation type="submission" date="2021-01" db="EMBL/GenBank/DDBJ databases">
        <title>Piscinibacter sp. Jin2 Genome sequencing and assembly.</title>
        <authorList>
            <person name="Kim I."/>
        </authorList>
    </citation>
    <scope>NUCLEOTIDE SEQUENCE [LARGE SCALE GENOMIC DNA]</scope>
    <source>
        <strain evidence="21 22">Jin2</strain>
    </source>
</reference>
<evidence type="ECO:0000256" key="15">
    <source>
        <dbReference type="ARBA" id="ARBA00023136"/>
    </source>
</evidence>
<feature type="transmembrane region" description="Helical" evidence="19">
    <location>
        <begin position="147"/>
        <end position="166"/>
    </location>
</feature>
<evidence type="ECO:0000256" key="18">
    <source>
        <dbReference type="RuleBase" id="RU003938"/>
    </source>
</evidence>
<comment type="pathway">
    <text evidence="4">Lipid metabolism.</text>
</comment>
<evidence type="ECO:0000256" key="20">
    <source>
        <dbReference type="SAM" id="SignalP"/>
    </source>
</evidence>
<evidence type="ECO:0000256" key="6">
    <source>
        <dbReference type="ARBA" id="ARBA00012487"/>
    </source>
</evidence>
<keyword evidence="15 19" id="KW-0472">Membrane</keyword>
<dbReference type="InterPro" id="IPR000374">
    <property type="entry name" value="PC_trans"/>
</dbReference>
<name>A0A9X0XER6_9BURK</name>
<feature type="signal peptide" evidence="20">
    <location>
        <begin position="1"/>
        <end position="21"/>
    </location>
</feature>
<proteinExistence type="inferred from homology"/>
<keyword evidence="11 18" id="KW-0812">Transmembrane</keyword>
<keyword evidence="22" id="KW-1185">Reference proteome</keyword>
<evidence type="ECO:0000256" key="19">
    <source>
        <dbReference type="SAM" id="Phobius"/>
    </source>
</evidence>
<evidence type="ECO:0000256" key="1">
    <source>
        <dbReference type="ARBA" id="ARBA00001698"/>
    </source>
</evidence>
<comment type="caution">
    <text evidence="21">The sequence shown here is derived from an EMBL/GenBank/DDBJ whole genome shotgun (WGS) entry which is preliminary data.</text>
</comment>
<evidence type="ECO:0000256" key="11">
    <source>
        <dbReference type="ARBA" id="ARBA00022692"/>
    </source>
</evidence>
<dbReference type="Proteomes" id="UP000643207">
    <property type="component" value="Unassembled WGS sequence"/>
</dbReference>
<keyword evidence="12 18" id="KW-0548">Nucleotidyltransferase</keyword>
<dbReference type="PROSITE" id="PS01315">
    <property type="entry name" value="CDS"/>
    <property type="match status" value="1"/>
</dbReference>
<keyword evidence="17" id="KW-1208">Phospholipid metabolism</keyword>
<keyword evidence="8" id="KW-1003">Cell membrane</keyword>
<comment type="pathway">
    <text evidence="3 18">Phospholipid metabolism; CDP-diacylglycerol biosynthesis; CDP-diacylglycerol from sn-glycerol 3-phosphate: step 3/3.</text>
</comment>
<feature type="transmembrane region" description="Helical" evidence="19">
    <location>
        <begin position="187"/>
        <end position="205"/>
    </location>
</feature>
<accession>A0A9X0XER6</accession>
<feature type="transmembrane region" description="Helical" evidence="19">
    <location>
        <begin position="124"/>
        <end position="141"/>
    </location>
</feature>
<keyword evidence="9" id="KW-0444">Lipid biosynthesis</keyword>
<evidence type="ECO:0000256" key="13">
    <source>
        <dbReference type="ARBA" id="ARBA00022989"/>
    </source>
</evidence>
<keyword evidence="13 19" id="KW-1133">Transmembrane helix</keyword>
<evidence type="ECO:0000256" key="3">
    <source>
        <dbReference type="ARBA" id="ARBA00005119"/>
    </source>
</evidence>
<dbReference type="PANTHER" id="PTHR46382">
    <property type="entry name" value="PHOSPHATIDATE CYTIDYLYLTRANSFERASE"/>
    <property type="match status" value="1"/>
</dbReference>
<comment type="similarity">
    <text evidence="5 18">Belongs to the CDS family.</text>
</comment>
<dbReference type="GO" id="GO:0004605">
    <property type="term" value="F:phosphatidate cytidylyltransferase activity"/>
    <property type="evidence" value="ECO:0007669"/>
    <property type="project" value="UniProtKB-EC"/>
</dbReference>
<evidence type="ECO:0000256" key="8">
    <source>
        <dbReference type="ARBA" id="ARBA00022475"/>
    </source>
</evidence>
<evidence type="ECO:0000256" key="16">
    <source>
        <dbReference type="ARBA" id="ARBA00023209"/>
    </source>
</evidence>
<dbReference type="RefSeq" id="WP_201825055.1">
    <property type="nucleotide sequence ID" value="NZ_JAERRA010000001.1"/>
</dbReference>
<dbReference type="EC" id="2.7.7.41" evidence="6 18"/>
<evidence type="ECO:0000256" key="14">
    <source>
        <dbReference type="ARBA" id="ARBA00023098"/>
    </source>
</evidence>
<evidence type="ECO:0000256" key="17">
    <source>
        <dbReference type="ARBA" id="ARBA00023264"/>
    </source>
</evidence>
<keyword evidence="20" id="KW-0732">Signal</keyword>
<dbReference type="GO" id="GO:0016024">
    <property type="term" value="P:CDP-diacylglycerol biosynthetic process"/>
    <property type="evidence" value="ECO:0007669"/>
    <property type="project" value="TreeGrafter"/>
</dbReference>
<protein>
    <recommendedName>
        <fullName evidence="7 18">Phosphatidate cytidylyltransferase</fullName>
        <ecNumber evidence="6 18">2.7.7.41</ecNumber>
    </recommendedName>
</protein>
<evidence type="ECO:0000313" key="22">
    <source>
        <dbReference type="Proteomes" id="UP000643207"/>
    </source>
</evidence>
<feature type="chain" id="PRO_5040961873" description="Phosphatidate cytidylyltransferase" evidence="20">
    <location>
        <begin position="22"/>
        <end position="288"/>
    </location>
</feature>
<dbReference type="GO" id="GO:0005886">
    <property type="term" value="C:plasma membrane"/>
    <property type="evidence" value="ECO:0007669"/>
    <property type="project" value="UniProtKB-SubCell"/>
</dbReference>
<evidence type="ECO:0000256" key="7">
    <source>
        <dbReference type="ARBA" id="ARBA00019373"/>
    </source>
</evidence>
<keyword evidence="10 18" id="KW-0808">Transferase</keyword>
<evidence type="ECO:0000256" key="2">
    <source>
        <dbReference type="ARBA" id="ARBA00004651"/>
    </source>
</evidence>
<feature type="transmembrane region" description="Helical" evidence="19">
    <location>
        <begin position="54"/>
        <end position="73"/>
    </location>
</feature>